<keyword evidence="5" id="KW-0472">Membrane</keyword>
<organism evidence="7 8">
    <name type="scientific">Amycolatopsis acidicola</name>
    <dbReference type="NCBI Taxonomy" id="2596893"/>
    <lineage>
        <taxon>Bacteria</taxon>
        <taxon>Bacillati</taxon>
        <taxon>Actinomycetota</taxon>
        <taxon>Actinomycetes</taxon>
        <taxon>Pseudonocardiales</taxon>
        <taxon>Pseudonocardiaceae</taxon>
        <taxon>Amycolatopsis</taxon>
    </lineage>
</organism>
<dbReference type="Gene3D" id="2.60.40.1220">
    <property type="match status" value="1"/>
</dbReference>
<keyword evidence="5" id="KW-0812">Transmembrane</keyword>
<feature type="transmembrane region" description="Helical" evidence="5">
    <location>
        <begin position="300"/>
        <end position="322"/>
    </location>
</feature>
<feature type="transmembrane region" description="Helical" evidence="5">
    <location>
        <begin position="199"/>
        <end position="219"/>
    </location>
</feature>
<keyword evidence="8" id="KW-1185">Reference proteome</keyword>
<evidence type="ECO:0000313" key="7">
    <source>
        <dbReference type="EMBL" id="KAA9155639.1"/>
    </source>
</evidence>
<dbReference type="InterPro" id="IPR007348">
    <property type="entry name" value="CopC_dom"/>
</dbReference>
<dbReference type="GO" id="GO:0042597">
    <property type="term" value="C:periplasmic space"/>
    <property type="evidence" value="ECO:0007669"/>
    <property type="project" value="InterPro"/>
</dbReference>
<evidence type="ECO:0000256" key="4">
    <source>
        <dbReference type="ARBA" id="ARBA00023008"/>
    </source>
</evidence>
<feature type="domain" description="CopC" evidence="6">
    <location>
        <begin position="46"/>
        <end position="138"/>
    </location>
</feature>
<accession>A0A5N0UX28</accession>
<dbReference type="RefSeq" id="WP_144755956.1">
    <property type="nucleotide sequence ID" value="NZ_VMNW02000055.1"/>
</dbReference>
<keyword evidence="3" id="KW-0732">Signal</keyword>
<dbReference type="Pfam" id="PF04234">
    <property type="entry name" value="CopC"/>
    <property type="match status" value="1"/>
</dbReference>
<dbReference type="InterPro" id="IPR014756">
    <property type="entry name" value="Ig_E-set"/>
</dbReference>
<feature type="transmembrane region" description="Helical" evidence="5">
    <location>
        <begin position="274"/>
        <end position="294"/>
    </location>
</feature>
<comment type="caution">
    <text evidence="7">The sequence shown here is derived from an EMBL/GenBank/DDBJ whole genome shotgun (WGS) entry which is preliminary data.</text>
</comment>
<proteinExistence type="predicted"/>
<dbReference type="PANTHER" id="PTHR34820">
    <property type="entry name" value="INNER MEMBRANE PROTEIN YEBZ"/>
    <property type="match status" value="1"/>
</dbReference>
<keyword evidence="2" id="KW-0479">Metal-binding</keyword>
<dbReference type="PANTHER" id="PTHR34820:SF4">
    <property type="entry name" value="INNER MEMBRANE PROTEIN YEBZ"/>
    <property type="match status" value="1"/>
</dbReference>
<feature type="transmembrane region" description="Helical" evidence="5">
    <location>
        <begin position="167"/>
        <end position="187"/>
    </location>
</feature>
<evidence type="ECO:0000259" key="6">
    <source>
        <dbReference type="Pfam" id="PF04234"/>
    </source>
</evidence>
<comment type="subcellular location">
    <subcellularLocation>
        <location evidence="1">Cell envelope</location>
    </subcellularLocation>
</comment>
<sequence length="461" mass="48276">MTLVKERSRTRRRPVAAPLLGFLVLVGVCWAIVLAATPSPAGNPVLLTTSPGSAELVKSPDEVVLTFDRPVPAGLATVRVLDPDGSQVVFERPVHPDGREDRISVPMPKERHEGTYAIAWTMPSDRLEPISGTFTFDVFSTIEPEGVPAIETTHDTTVSVVYSTARVLSIVAMGLLAAAVFAVALTGPTRLRRRLIKTSAWALGVGTVVTFLSFGPYAAWAPLRDVLDPRLFTGALESAGGGVLLARLAVLIPVALGIAQLMSLPDAENAGERWWRGATVLGCAAAVFATWTFAEPRSPGGSLMLAGHVAVLTAGALALGGAMLLRSRILCAAGVSVLMAGLVFVAFLPRSGAQAPAAVRDQVAPTRLAFDTGSVDLVVLPENEGQQVRLDTRLSLLGPGDVQVTAKLTGNGQTVPLALRQAGTAYLAGEATLPGRGSWQLSLDVATGGRTQTLTQPIDVR</sequence>
<dbReference type="InterPro" id="IPR032694">
    <property type="entry name" value="CopC/D"/>
</dbReference>
<gene>
    <name evidence="7" type="ORF">FPZ12_029235</name>
</gene>
<dbReference type="AlphaFoldDB" id="A0A5N0UX28"/>
<dbReference type="GO" id="GO:0005886">
    <property type="term" value="C:plasma membrane"/>
    <property type="evidence" value="ECO:0007669"/>
    <property type="project" value="TreeGrafter"/>
</dbReference>
<dbReference type="GO" id="GO:0046688">
    <property type="term" value="P:response to copper ion"/>
    <property type="evidence" value="ECO:0007669"/>
    <property type="project" value="InterPro"/>
</dbReference>
<dbReference type="Proteomes" id="UP000319769">
    <property type="component" value="Unassembled WGS sequence"/>
</dbReference>
<dbReference type="GO" id="GO:0030313">
    <property type="term" value="C:cell envelope"/>
    <property type="evidence" value="ECO:0007669"/>
    <property type="project" value="UniProtKB-SubCell"/>
</dbReference>
<keyword evidence="5" id="KW-1133">Transmembrane helix</keyword>
<evidence type="ECO:0000256" key="1">
    <source>
        <dbReference type="ARBA" id="ARBA00004196"/>
    </source>
</evidence>
<dbReference type="GO" id="GO:0005507">
    <property type="term" value="F:copper ion binding"/>
    <property type="evidence" value="ECO:0007669"/>
    <property type="project" value="InterPro"/>
</dbReference>
<protein>
    <recommendedName>
        <fullName evidence="6">CopC domain-containing protein</fullName>
    </recommendedName>
</protein>
<dbReference type="SUPFAM" id="SSF81296">
    <property type="entry name" value="E set domains"/>
    <property type="match status" value="1"/>
</dbReference>
<feature type="transmembrane region" description="Helical" evidence="5">
    <location>
        <begin position="329"/>
        <end position="348"/>
    </location>
</feature>
<dbReference type="GO" id="GO:0006825">
    <property type="term" value="P:copper ion transport"/>
    <property type="evidence" value="ECO:0007669"/>
    <property type="project" value="InterPro"/>
</dbReference>
<dbReference type="InterPro" id="IPR014755">
    <property type="entry name" value="Cu-Rt/internalin_Ig-like"/>
</dbReference>
<evidence type="ECO:0000313" key="8">
    <source>
        <dbReference type="Proteomes" id="UP000319769"/>
    </source>
</evidence>
<evidence type="ECO:0000256" key="5">
    <source>
        <dbReference type="SAM" id="Phobius"/>
    </source>
</evidence>
<feature type="transmembrane region" description="Helical" evidence="5">
    <location>
        <begin position="239"/>
        <end position="262"/>
    </location>
</feature>
<name>A0A5N0UX28_9PSEU</name>
<reference evidence="7" key="1">
    <citation type="submission" date="2019-09" db="EMBL/GenBank/DDBJ databases">
        <authorList>
            <person name="Teo W.F.A."/>
            <person name="Duangmal K."/>
        </authorList>
    </citation>
    <scope>NUCLEOTIDE SEQUENCE [LARGE SCALE GENOMIC DNA]</scope>
    <source>
        <strain evidence="7">K81G1</strain>
    </source>
</reference>
<evidence type="ECO:0000256" key="2">
    <source>
        <dbReference type="ARBA" id="ARBA00022723"/>
    </source>
</evidence>
<dbReference type="EMBL" id="VMNW02000055">
    <property type="protein sequence ID" value="KAA9155639.1"/>
    <property type="molecule type" value="Genomic_DNA"/>
</dbReference>
<keyword evidence="4" id="KW-0186">Copper</keyword>
<evidence type="ECO:0000256" key="3">
    <source>
        <dbReference type="ARBA" id="ARBA00022729"/>
    </source>
</evidence>
<dbReference type="OrthoDB" id="3773012at2"/>